<evidence type="ECO:0000313" key="2">
    <source>
        <dbReference type="EMBL" id="ASC72319.1"/>
    </source>
</evidence>
<feature type="compositionally biased region" description="Basic and acidic residues" evidence="1">
    <location>
        <begin position="43"/>
        <end position="59"/>
    </location>
</feature>
<dbReference type="AlphaFoldDB" id="A0A1Z3HPT4"/>
<accession>A0A1Z3HPT4</accession>
<dbReference type="EMBL" id="CP021983">
    <property type="protein sequence ID" value="ASC72319.1"/>
    <property type="molecule type" value="Genomic_DNA"/>
</dbReference>
<sequence length="258" mass="27862">MTGNLATAIATLMQTALPTLFSGEPPPVQLRVVSEGFDISSEVKESLASEPRSDDRSDTLDFDANSPEGPYTLTQPPYPGPRRVWLVTATGDRSALRNDEVMWDPLSRQFSLALSANRDLSSVTNLQVLYGVSAIFIQIKATQTLKLELQSTAETTLDQAEALAIAVIELNRQPLIEAAQALYEAGDYGAAITVKQFNLLGSTPIASDQRQLTLDAEFELKATRALGEDEGVPIERILSAGQPSPGDRPIDVHIGLEV</sequence>
<dbReference type="Proteomes" id="UP000191901">
    <property type="component" value="Chromosome"/>
</dbReference>
<evidence type="ECO:0000313" key="3">
    <source>
        <dbReference type="Proteomes" id="UP000191901"/>
    </source>
</evidence>
<organism evidence="2 3">
    <name type="scientific">Halomicronema hongdechloris C2206</name>
    <dbReference type="NCBI Taxonomy" id="1641165"/>
    <lineage>
        <taxon>Bacteria</taxon>
        <taxon>Bacillati</taxon>
        <taxon>Cyanobacteriota</taxon>
        <taxon>Cyanophyceae</taxon>
        <taxon>Nodosilineales</taxon>
        <taxon>Nodosilineaceae</taxon>
        <taxon>Halomicronema</taxon>
    </lineage>
</organism>
<dbReference type="RefSeq" id="WP_088430325.1">
    <property type="nucleotide sequence ID" value="NZ_CP021983.2"/>
</dbReference>
<gene>
    <name evidence="2" type="ORF">XM38_032760</name>
</gene>
<reference evidence="2 3" key="1">
    <citation type="journal article" date="2016" name="Biochim. Biophys. Acta">
        <title>Characterization of red-shifted phycobilisomes isolated from the chlorophyll f-containing cyanobacterium Halomicronema hongdechloris.</title>
        <authorList>
            <person name="Li Y."/>
            <person name="Lin Y."/>
            <person name="Garvey C.J."/>
            <person name="Birch D."/>
            <person name="Corkery R.W."/>
            <person name="Loughlin P.C."/>
            <person name="Scheer H."/>
            <person name="Willows R.D."/>
            <person name="Chen M."/>
        </authorList>
    </citation>
    <scope>NUCLEOTIDE SEQUENCE [LARGE SCALE GENOMIC DNA]</scope>
    <source>
        <strain evidence="2 3">C2206</strain>
    </source>
</reference>
<dbReference type="OrthoDB" id="9180864at2"/>
<proteinExistence type="predicted"/>
<evidence type="ECO:0000256" key="1">
    <source>
        <dbReference type="SAM" id="MobiDB-lite"/>
    </source>
</evidence>
<name>A0A1Z3HPT4_9CYAN</name>
<feature type="region of interest" description="Disordered" evidence="1">
    <location>
        <begin position="43"/>
        <end position="78"/>
    </location>
</feature>
<dbReference type="STRING" id="1641165.XM38_00525"/>
<dbReference type="KEGG" id="hhg:XM38_032760"/>
<keyword evidence="3" id="KW-1185">Reference proteome</keyword>
<protein>
    <submittedName>
        <fullName evidence="2">Uncharacterized protein</fullName>
    </submittedName>
</protein>